<evidence type="ECO:0000256" key="2">
    <source>
        <dbReference type="ARBA" id="ARBA00004651"/>
    </source>
</evidence>
<evidence type="ECO:0000256" key="12">
    <source>
        <dbReference type="ARBA" id="ARBA00022695"/>
    </source>
</evidence>
<dbReference type="Pfam" id="PF01148">
    <property type="entry name" value="CTP_transf_1"/>
    <property type="match status" value="1"/>
</dbReference>
<dbReference type="AlphaFoldDB" id="A0A0F3GSR9"/>
<reference evidence="25 26" key="1">
    <citation type="submission" date="2015-02" db="EMBL/GenBank/DDBJ databases">
        <title>Single-cell genomics of uncultivated deep-branching MTB reveals a conserved set of magnetosome genes.</title>
        <authorList>
            <person name="Kolinko S."/>
            <person name="Richter M."/>
            <person name="Glockner F.O."/>
            <person name="Brachmann A."/>
            <person name="Schuler D."/>
        </authorList>
    </citation>
    <scope>NUCLEOTIDE SEQUENCE [LARGE SCALE GENOMIC DNA]</scope>
    <source>
        <strain evidence="25">TM-1</strain>
    </source>
</reference>
<keyword evidence="8" id="KW-1003">Cell membrane</keyword>
<evidence type="ECO:0000256" key="18">
    <source>
        <dbReference type="ARBA" id="ARBA00029893"/>
    </source>
</evidence>
<evidence type="ECO:0000256" key="3">
    <source>
        <dbReference type="ARBA" id="ARBA00005119"/>
    </source>
</evidence>
<keyword evidence="15 24" id="KW-0472">Membrane</keyword>
<dbReference type="EMBL" id="LACI01001214">
    <property type="protein sequence ID" value="KJU84979.1"/>
    <property type="molecule type" value="Genomic_DNA"/>
</dbReference>
<evidence type="ECO:0000256" key="21">
    <source>
        <dbReference type="ARBA" id="ARBA00032396"/>
    </source>
</evidence>
<keyword evidence="16" id="KW-0594">Phospholipid biosynthesis</keyword>
<name>A0A0F3GSR9_9BACT</name>
<comment type="catalytic activity">
    <reaction evidence="1">
        <text>a 1,2-diacyl-sn-glycero-3-phosphate + CTP + H(+) = a CDP-1,2-diacyl-sn-glycerol + diphosphate</text>
        <dbReference type="Rhea" id="RHEA:16229"/>
        <dbReference type="ChEBI" id="CHEBI:15378"/>
        <dbReference type="ChEBI" id="CHEBI:33019"/>
        <dbReference type="ChEBI" id="CHEBI:37563"/>
        <dbReference type="ChEBI" id="CHEBI:58332"/>
        <dbReference type="ChEBI" id="CHEBI:58608"/>
        <dbReference type="EC" id="2.7.7.41"/>
    </reaction>
</comment>
<evidence type="ECO:0000256" key="14">
    <source>
        <dbReference type="ARBA" id="ARBA00023098"/>
    </source>
</evidence>
<keyword evidence="26" id="KW-1185">Reference proteome</keyword>
<proteinExistence type="inferred from homology"/>
<evidence type="ECO:0000256" key="9">
    <source>
        <dbReference type="ARBA" id="ARBA00022516"/>
    </source>
</evidence>
<comment type="subcellular location">
    <subcellularLocation>
        <location evidence="2">Cell membrane</location>
        <topology evidence="2">Multi-pass membrane protein</topology>
    </subcellularLocation>
</comment>
<feature type="transmembrane region" description="Helical" evidence="24">
    <location>
        <begin position="100"/>
        <end position="120"/>
    </location>
</feature>
<dbReference type="Proteomes" id="UP000033423">
    <property type="component" value="Unassembled WGS sequence"/>
</dbReference>
<evidence type="ECO:0000256" key="16">
    <source>
        <dbReference type="ARBA" id="ARBA00023209"/>
    </source>
</evidence>
<evidence type="ECO:0000256" key="1">
    <source>
        <dbReference type="ARBA" id="ARBA00001698"/>
    </source>
</evidence>
<feature type="transmembrane region" description="Helical" evidence="24">
    <location>
        <begin position="171"/>
        <end position="191"/>
    </location>
</feature>
<comment type="pathway">
    <text evidence="4">Lipid metabolism.</text>
</comment>
<dbReference type="PANTHER" id="PTHR46382">
    <property type="entry name" value="PHOSPHATIDATE CYTIDYLYLTRANSFERASE"/>
    <property type="match status" value="1"/>
</dbReference>
<feature type="transmembrane region" description="Helical" evidence="24">
    <location>
        <begin position="132"/>
        <end position="150"/>
    </location>
</feature>
<dbReference type="PATRIC" id="fig|29290.4.peg.3767"/>
<comment type="pathway">
    <text evidence="3">Phospholipid metabolism; CDP-diacylglycerol biosynthesis; CDP-diacylglycerol from sn-glycerol 3-phosphate: step 3/3.</text>
</comment>
<evidence type="ECO:0000256" key="7">
    <source>
        <dbReference type="ARBA" id="ARBA00019373"/>
    </source>
</evidence>
<evidence type="ECO:0000256" key="13">
    <source>
        <dbReference type="ARBA" id="ARBA00022989"/>
    </source>
</evidence>
<evidence type="ECO:0000256" key="10">
    <source>
        <dbReference type="ARBA" id="ARBA00022679"/>
    </source>
</evidence>
<dbReference type="GO" id="GO:0005886">
    <property type="term" value="C:plasma membrane"/>
    <property type="evidence" value="ECO:0007669"/>
    <property type="project" value="UniProtKB-SubCell"/>
</dbReference>
<keyword evidence="12 25" id="KW-0548">Nucleotidyltransferase</keyword>
<evidence type="ECO:0000256" key="8">
    <source>
        <dbReference type="ARBA" id="ARBA00022475"/>
    </source>
</evidence>
<keyword evidence="9" id="KW-0444">Lipid biosynthesis</keyword>
<evidence type="ECO:0000313" key="25">
    <source>
        <dbReference type="EMBL" id="KJU84979.1"/>
    </source>
</evidence>
<dbReference type="PANTHER" id="PTHR46382:SF1">
    <property type="entry name" value="PHOSPHATIDATE CYTIDYLYLTRANSFERASE"/>
    <property type="match status" value="1"/>
</dbReference>
<evidence type="ECO:0000313" key="26">
    <source>
        <dbReference type="Proteomes" id="UP000033423"/>
    </source>
</evidence>
<evidence type="ECO:0000256" key="23">
    <source>
        <dbReference type="ARBA" id="ARBA00033406"/>
    </source>
</evidence>
<keyword evidence="10 25" id="KW-0808">Transferase</keyword>
<evidence type="ECO:0000256" key="19">
    <source>
        <dbReference type="ARBA" id="ARBA00031825"/>
    </source>
</evidence>
<feature type="transmembrane region" description="Helical" evidence="24">
    <location>
        <begin position="77"/>
        <end position="93"/>
    </location>
</feature>
<keyword evidence="14" id="KW-0443">Lipid metabolism</keyword>
<feature type="transmembrane region" description="Helical" evidence="24">
    <location>
        <begin position="5"/>
        <end position="21"/>
    </location>
</feature>
<protein>
    <recommendedName>
        <fullName evidence="7">Phosphatidate cytidylyltransferase</fullName>
        <ecNumber evidence="6">2.7.7.41</ecNumber>
    </recommendedName>
    <alternativeName>
        <fullName evidence="20">CDP-DAG synthase</fullName>
    </alternativeName>
    <alternativeName>
        <fullName evidence="22">CDP-DG synthase</fullName>
    </alternativeName>
    <alternativeName>
        <fullName evidence="18">CDP-diacylglycerol synthase</fullName>
    </alternativeName>
    <alternativeName>
        <fullName evidence="21">CDP-diglyceride pyrophosphorylase</fullName>
    </alternativeName>
    <alternativeName>
        <fullName evidence="23">CDP-diglyceride synthase</fullName>
    </alternativeName>
    <alternativeName>
        <fullName evidence="19">CTP:phosphatidate cytidylyltransferase</fullName>
    </alternativeName>
</protein>
<evidence type="ECO:0000256" key="4">
    <source>
        <dbReference type="ARBA" id="ARBA00005189"/>
    </source>
</evidence>
<evidence type="ECO:0000256" key="11">
    <source>
        <dbReference type="ARBA" id="ARBA00022692"/>
    </source>
</evidence>
<accession>A0A0F3GSR9</accession>
<feature type="transmembrane region" description="Helical" evidence="24">
    <location>
        <begin position="197"/>
        <end position="215"/>
    </location>
</feature>
<dbReference type="GO" id="GO:0004605">
    <property type="term" value="F:phosphatidate cytidylyltransferase activity"/>
    <property type="evidence" value="ECO:0007669"/>
    <property type="project" value="UniProtKB-EC"/>
</dbReference>
<sequence>MHARRLIVAAIVLPVFYYYVMYLPRGFFLALVCVMSFISQAEFLAMYKVKEYQRYFFSLFGIIPICMTYKYNDIPTSLIVAMLAVVLFGRLFVRKYPENALMDIAPYVVSFLYIPLMLSYFVKLRAIGPEMVIFLCAIIWGADSFALYAGKAIGKRNLYKQMSPNKTIEGAIAAIIGAVICSLLLKAYFAIHLSLEKASVVGIILGMVGIVGDLVESMFKRDADVKDSGSLLPGHGGILDKIDGMLFSAPTLYYMLILLTH</sequence>
<comment type="similarity">
    <text evidence="5">Belongs to the CDS family.</text>
</comment>
<keyword evidence="11 24" id="KW-0812">Transmembrane</keyword>
<organism evidence="25 26">
    <name type="scientific">Candidatus Magnetobacterium bavaricum</name>
    <dbReference type="NCBI Taxonomy" id="29290"/>
    <lineage>
        <taxon>Bacteria</taxon>
        <taxon>Pseudomonadati</taxon>
        <taxon>Nitrospirota</taxon>
        <taxon>Thermodesulfovibrionia</taxon>
        <taxon>Thermodesulfovibrionales</taxon>
        <taxon>Candidatus Magnetobacteriaceae</taxon>
        <taxon>Candidatus Magnetobacterium</taxon>
    </lineage>
</organism>
<dbReference type="EC" id="2.7.7.41" evidence="6"/>
<comment type="caution">
    <text evidence="25">The sequence shown here is derived from an EMBL/GenBank/DDBJ whole genome shotgun (WGS) entry which is preliminary data.</text>
</comment>
<evidence type="ECO:0000256" key="20">
    <source>
        <dbReference type="ARBA" id="ARBA00032253"/>
    </source>
</evidence>
<gene>
    <name evidence="25" type="ORF">MBAV_002828</name>
</gene>
<evidence type="ECO:0000256" key="6">
    <source>
        <dbReference type="ARBA" id="ARBA00012487"/>
    </source>
</evidence>
<evidence type="ECO:0000256" key="17">
    <source>
        <dbReference type="ARBA" id="ARBA00023264"/>
    </source>
</evidence>
<evidence type="ECO:0000256" key="5">
    <source>
        <dbReference type="ARBA" id="ARBA00010185"/>
    </source>
</evidence>
<keyword evidence="17" id="KW-1208">Phospholipid metabolism</keyword>
<evidence type="ECO:0000256" key="22">
    <source>
        <dbReference type="ARBA" id="ARBA00032743"/>
    </source>
</evidence>
<keyword evidence="13 24" id="KW-1133">Transmembrane helix</keyword>
<evidence type="ECO:0000256" key="15">
    <source>
        <dbReference type="ARBA" id="ARBA00023136"/>
    </source>
</evidence>
<evidence type="ECO:0000256" key="24">
    <source>
        <dbReference type="SAM" id="Phobius"/>
    </source>
</evidence>
<dbReference type="GO" id="GO:0016024">
    <property type="term" value="P:CDP-diacylglycerol biosynthetic process"/>
    <property type="evidence" value="ECO:0007669"/>
    <property type="project" value="TreeGrafter"/>
</dbReference>